<reference evidence="2" key="1">
    <citation type="journal article" date="2021" name="Proc. Natl. Acad. Sci. U.S.A.">
        <title>A Catalog of Tens of Thousands of Viruses from Human Metagenomes Reveals Hidden Associations with Chronic Diseases.</title>
        <authorList>
            <person name="Tisza M.J."/>
            <person name="Buck C.B."/>
        </authorList>
    </citation>
    <scope>NUCLEOTIDE SEQUENCE</scope>
    <source>
        <strain evidence="2">CtA995</strain>
    </source>
</reference>
<protein>
    <submittedName>
        <fullName evidence="2">Uncharacterized protein</fullName>
    </submittedName>
</protein>
<proteinExistence type="predicted"/>
<evidence type="ECO:0000313" key="2">
    <source>
        <dbReference type="EMBL" id="DAD75013.1"/>
    </source>
</evidence>
<organism evidence="2">
    <name type="scientific">Siphoviridae sp. ctA995</name>
    <dbReference type="NCBI Taxonomy" id="2826180"/>
    <lineage>
        <taxon>Viruses</taxon>
        <taxon>Duplodnaviria</taxon>
        <taxon>Heunggongvirae</taxon>
        <taxon>Uroviricota</taxon>
        <taxon>Caudoviricetes</taxon>
    </lineage>
</organism>
<evidence type="ECO:0000256" key="1">
    <source>
        <dbReference type="SAM" id="MobiDB-lite"/>
    </source>
</evidence>
<dbReference type="EMBL" id="BK014769">
    <property type="protein sequence ID" value="DAD75013.1"/>
    <property type="molecule type" value="Genomic_DNA"/>
</dbReference>
<name>A0A8S5LY94_9CAUD</name>
<accession>A0A8S5LY94</accession>
<sequence length="234" mass="26285">MVNYINSKKAQQLNPNTLYNLDTNPSACNNYNCINNQIPNTIQQYGYEIPSILDLATLVSPTSPNYQSFSPDQQALNRRNPASGQSINQLTQTIPAESQNNEVANDLAVREIQNIDSTQPYNPETLPTPAMINEQNMQNMQNNQTAMSTASLLTDIKNPYEVTAESVQYLNGFIRTQIGRRVSIDFLVGSNTIVTKSGYLLGVAANYILINELDTNDLTTCDFYNIKFIRFYFN</sequence>
<feature type="region of interest" description="Disordered" evidence="1">
    <location>
        <begin position="64"/>
        <end position="84"/>
    </location>
</feature>